<evidence type="ECO:0000313" key="3">
    <source>
        <dbReference type="EMBL" id="KAG0484236.1"/>
    </source>
</evidence>
<proteinExistence type="predicted"/>
<dbReference type="AlphaFoldDB" id="A0A835R299"/>
<dbReference type="EMBL" id="JADCNL010000004">
    <property type="protein sequence ID" value="KAG0484236.1"/>
    <property type="molecule type" value="Genomic_DNA"/>
</dbReference>
<feature type="region of interest" description="Disordered" evidence="1">
    <location>
        <begin position="45"/>
        <end position="78"/>
    </location>
</feature>
<evidence type="ECO:0000256" key="1">
    <source>
        <dbReference type="SAM" id="MobiDB-lite"/>
    </source>
</evidence>
<dbReference type="PANTHER" id="PTHR38396">
    <property type="entry name" value="TRANSMEMBRANE PROTEIN"/>
    <property type="match status" value="1"/>
</dbReference>
<keyword evidence="2" id="KW-1133">Transmembrane helix</keyword>
<sequence length="134" mass="15093">MPHRGYVLIFVSWALLAIIGPTLVLWSSSEQRDLLLKDQESGGIGARKMMASTDRRQRQNTTEGEPLGAPAPTPRPLWGNETVSRLRDSFCSSPLDCHFGNRTIETRIISPSLSRKSFLSSFCNLLNISWVHFY</sequence>
<dbReference type="EMBL" id="JADCNM010000004">
    <property type="protein sequence ID" value="KAG0486061.1"/>
    <property type="molecule type" value="Genomic_DNA"/>
</dbReference>
<reference evidence="5 6" key="1">
    <citation type="journal article" date="2020" name="Nat. Food">
        <title>A phased Vanilla planifolia genome enables genetic improvement of flavour and production.</title>
        <authorList>
            <person name="Hasing T."/>
            <person name="Tang H."/>
            <person name="Brym M."/>
            <person name="Khazi F."/>
            <person name="Huang T."/>
            <person name="Chambers A.H."/>
        </authorList>
    </citation>
    <scope>NUCLEOTIDE SEQUENCE [LARGE SCALE GENOMIC DNA]</scope>
    <source>
        <tissue evidence="3">Leaf</tissue>
    </source>
</reference>
<keyword evidence="5" id="KW-1185">Reference proteome</keyword>
<feature type="transmembrane region" description="Helical" evidence="2">
    <location>
        <begin position="6"/>
        <end position="26"/>
    </location>
</feature>
<organism evidence="3 5">
    <name type="scientific">Vanilla planifolia</name>
    <name type="common">Vanilla</name>
    <dbReference type="NCBI Taxonomy" id="51239"/>
    <lineage>
        <taxon>Eukaryota</taxon>
        <taxon>Viridiplantae</taxon>
        <taxon>Streptophyta</taxon>
        <taxon>Embryophyta</taxon>
        <taxon>Tracheophyta</taxon>
        <taxon>Spermatophyta</taxon>
        <taxon>Magnoliopsida</taxon>
        <taxon>Liliopsida</taxon>
        <taxon>Asparagales</taxon>
        <taxon>Orchidaceae</taxon>
        <taxon>Vanilloideae</taxon>
        <taxon>Vanilleae</taxon>
        <taxon>Vanilla</taxon>
    </lineage>
</organism>
<evidence type="ECO:0000313" key="5">
    <source>
        <dbReference type="Proteomes" id="UP000636800"/>
    </source>
</evidence>
<dbReference type="Proteomes" id="UP000636800">
    <property type="component" value="Unassembled WGS sequence"/>
</dbReference>
<accession>A0A835R299</accession>
<evidence type="ECO:0000313" key="6">
    <source>
        <dbReference type="Proteomes" id="UP000639772"/>
    </source>
</evidence>
<dbReference type="OrthoDB" id="1304015at2759"/>
<gene>
    <name evidence="4" type="ORF">HPP92_008156</name>
    <name evidence="3" type="ORF">HPP92_008315</name>
</gene>
<dbReference type="Proteomes" id="UP000639772">
    <property type="component" value="Unassembled WGS sequence"/>
</dbReference>
<protein>
    <submittedName>
        <fullName evidence="3">Uncharacterized protein</fullName>
    </submittedName>
</protein>
<dbReference type="PANTHER" id="PTHR38396:SF1">
    <property type="entry name" value="TRANSMEMBRANE PROTEIN"/>
    <property type="match status" value="1"/>
</dbReference>
<keyword evidence="2" id="KW-0472">Membrane</keyword>
<comment type="caution">
    <text evidence="3">The sequence shown here is derived from an EMBL/GenBank/DDBJ whole genome shotgun (WGS) entry which is preliminary data.</text>
</comment>
<evidence type="ECO:0000313" key="4">
    <source>
        <dbReference type="EMBL" id="KAG0486061.1"/>
    </source>
</evidence>
<name>A0A835R299_VANPL</name>
<keyword evidence="2" id="KW-0812">Transmembrane</keyword>
<evidence type="ECO:0000256" key="2">
    <source>
        <dbReference type="SAM" id="Phobius"/>
    </source>
</evidence>